<evidence type="ECO:0000313" key="2">
    <source>
        <dbReference type="Proteomes" id="UP000248291"/>
    </source>
</evidence>
<sequence length="64" mass="7279">MQGTEKREFSFCHIVPFADLSIGQYLLGQPDLFFDKRCEFCIQHGQSPNVSPIAKLLLTTISVY</sequence>
<name>A0AAN4TJA5_PSESF</name>
<dbReference type="AlphaFoldDB" id="A0AAN4TJA5"/>
<proteinExistence type="predicted"/>
<dbReference type="EMBL" id="BGKA01000037">
    <property type="protein sequence ID" value="GBH15224.1"/>
    <property type="molecule type" value="Genomic_DNA"/>
</dbReference>
<organism evidence="1 2">
    <name type="scientific">Pseudomonas syringae pv. actinidiae</name>
    <dbReference type="NCBI Taxonomy" id="103796"/>
    <lineage>
        <taxon>Bacteria</taxon>
        <taxon>Pseudomonadati</taxon>
        <taxon>Pseudomonadota</taxon>
        <taxon>Gammaproteobacteria</taxon>
        <taxon>Pseudomonadales</taxon>
        <taxon>Pseudomonadaceae</taxon>
        <taxon>Pseudomonas</taxon>
        <taxon>Pseudomonas syringae</taxon>
    </lineage>
</organism>
<protein>
    <submittedName>
        <fullName evidence="1">Uncharacterized protein</fullName>
    </submittedName>
</protein>
<gene>
    <name evidence="1" type="ORF">KPSA3_01147</name>
</gene>
<reference evidence="1 2" key="1">
    <citation type="submission" date="2018-04" db="EMBL/GenBank/DDBJ databases">
        <title>Draft genome sequence of Pseudomonas syringae pv. actinidiae biovar 3 strains isolated from kiwifruit in Kagawa prefecture.</title>
        <authorList>
            <person name="Tabuchi M."/>
            <person name="Saito M."/>
            <person name="Fujiwara S."/>
            <person name="Sasa N."/>
            <person name="Akimitsu K."/>
            <person name="Gomi K."/>
            <person name="Konishi-Sugita S."/>
            <person name="Hamano K."/>
            <person name="Kataoka I."/>
        </authorList>
    </citation>
    <scope>NUCLEOTIDE SEQUENCE [LARGE SCALE GENOMIC DNA]</scope>
    <source>
        <strain evidence="1 2">MAFF212211</strain>
    </source>
</reference>
<evidence type="ECO:0000313" key="1">
    <source>
        <dbReference type="EMBL" id="GBH15224.1"/>
    </source>
</evidence>
<accession>A0AAN4TJA5</accession>
<dbReference type="Proteomes" id="UP000248291">
    <property type="component" value="Unassembled WGS sequence"/>
</dbReference>
<comment type="caution">
    <text evidence="1">The sequence shown here is derived from an EMBL/GenBank/DDBJ whole genome shotgun (WGS) entry which is preliminary data.</text>
</comment>